<evidence type="ECO:0000313" key="2">
    <source>
        <dbReference type="EMBL" id="KKT11326.1"/>
    </source>
</evidence>
<dbReference type="Pfam" id="PF04073">
    <property type="entry name" value="tRNA_edit"/>
    <property type="match status" value="1"/>
</dbReference>
<reference evidence="2 3" key="1">
    <citation type="journal article" date="2015" name="Nature">
        <title>rRNA introns, odd ribosomes, and small enigmatic genomes across a large radiation of phyla.</title>
        <authorList>
            <person name="Brown C.T."/>
            <person name="Hug L.A."/>
            <person name="Thomas B.C."/>
            <person name="Sharon I."/>
            <person name="Castelle C.J."/>
            <person name="Singh A."/>
            <person name="Wilkins M.J."/>
            <person name="Williams K.H."/>
            <person name="Banfield J.F."/>
        </authorList>
    </citation>
    <scope>NUCLEOTIDE SEQUENCE [LARGE SCALE GENOMIC DNA]</scope>
</reference>
<feature type="domain" description="YbaK/aminoacyl-tRNA synthetase-associated" evidence="1">
    <location>
        <begin position="42"/>
        <end position="161"/>
    </location>
</feature>
<dbReference type="Proteomes" id="UP000033907">
    <property type="component" value="Unassembled WGS sequence"/>
</dbReference>
<protein>
    <submittedName>
        <fullName evidence="2">YbaK/prolyl-tRNA synthetase associated region</fullName>
    </submittedName>
</protein>
<dbReference type="SUPFAM" id="SSF55826">
    <property type="entry name" value="YbaK/ProRS associated domain"/>
    <property type="match status" value="1"/>
</dbReference>
<dbReference type="PATRIC" id="fig|1618778.3.peg.485"/>
<evidence type="ECO:0000259" key="1">
    <source>
        <dbReference type="Pfam" id="PF04073"/>
    </source>
</evidence>
<keyword evidence="2" id="KW-0436">Ligase</keyword>
<dbReference type="Gene3D" id="3.90.960.10">
    <property type="entry name" value="YbaK/aminoacyl-tRNA synthetase-associated domain"/>
    <property type="match status" value="1"/>
</dbReference>
<dbReference type="InterPro" id="IPR007214">
    <property type="entry name" value="YbaK/aa-tRNA-synth-assoc-dom"/>
</dbReference>
<comment type="caution">
    <text evidence="2">The sequence shown here is derived from an EMBL/GenBank/DDBJ whole genome shotgun (WGS) entry which is preliminary data.</text>
</comment>
<dbReference type="GO" id="GO:0002161">
    <property type="term" value="F:aminoacyl-tRNA deacylase activity"/>
    <property type="evidence" value="ECO:0007669"/>
    <property type="project" value="InterPro"/>
</dbReference>
<organism evidence="2 3">
    <name type="scientific">Candidatus Nomurabacteria bacterium GW2011_GWF2_43_24</name>
    <dbReference type="NCBI Taxonomy" id="1618778"/>
    <lineage>
        <taxon>Bacteria</taxon>
        <taxon>Candidatus Nomuraibacteriota</taxon>
    </lineage>
</organism>
<dbReference type="InterPro" id="IPR036754">
    <property type="entry name" value="YbaK/aa-tRNA-synt-asso_dom_sf"/>
</dbReference>
<accession>A0A0G1EMP0</accession>
<dbReference type="AlphaFoldDB" id="A0A0G1EMP0"/>
<gene>
    <name evidence="2" type="ORF">UV91_C0007G0026</name>
</gene>
<proteinExistence type="predicted"/>
<evidence type="ECO:0000313" key="3">
    <source>
        <dbReference type="Proteomes" id="UP000033907"/>
    </source>
</evidence>
<keyword evidence="2" id="KW-0030">Aminoacyl-tRNA synthetase</keyword>
<sequence>MKLGTLEIVSASENPDLLAPPVRDFVLALGDGGGIGVAEIDPQFSDTAAFCENYKINPKEAANCVVLEAKRGDKTWFAACVVPGSARADINGLGRRTLNARRASFAPMERVVEETKMEYGAITPVGLPENWPILIDKAVFDSEYVVIGSGIRKSKLIVSGKFLVGLPNAQILKGLGKTF</sequence>
<dbReference type="EMBL" id="LCGH01000007">
    <property type="protein sequence ID" value="KKT11326.1"/>
    <property type="molecule type" value="Genomic_DNA"/>
</dbReference>
<dbReference type="GO" id="GO:0004812">
    <property type="term" value="F:aminoacyl-tRNA ligase activity"/>
    <property type="evidence" value="ECO:0007669"/>
    <property type="project" value="UniProtKB-KW"/>
</dbReference>
<name>A0A0G1EMP0_9BACT</name>